<name>A0A2W5T9E9_9BACT</name>
<comment type="caution">
    <text evidence="2">The sequence shown here is derived from an EMBL/GenBank/DDBJ whole genome shotgun (WGS) entry which is preliminary data.</text>
</comment>
<dbReference type="Pfam" id="PF02541">
    <property type="entry name" value="Ppx-GppA"/>
    <property type="match status" value="1"/>
</dbReference>
<dbReference type="AlphaFoldDB" id="A0A2W5T9E9"/>
<dbReference type="InterPro" id="IPR043129">
    <property type="entry name" value="ATPase_NBD"/>
</dbReference>
<dbReference type="EMBL" id="QFQP01000014">
    <property type="protein sequence ID" value="PZR11512.1"/>
    <property type="molecule type" value="Genomic_DNA"/>
</dbReference>
<dbReference type="Gene3D" id="3.30.420.40">
    <property type="match status" value="1"/>
</dbReference>
<evidence type="ECO:0000313" key="2">
    <source>
        <dbReference type="EMBL" id="PZR11512.1"/>
    </source>
</evidence>
<proteinExistence type="predicted"/>
<dbReference type="PANTHER" id="PTHR30005:SF0">
    <property type="entry name" value="RETROGRADE REGULATION PROTEIN 2"/>
    <property type="match status" value="1"/>
</dbReference>
<reference evidence="2 3" key="1">
    <citation type="submission" date="2017-08" db="EMBL/GenBank/DDBJ databases">
        <title>Infants hospitalized years apart are colonized by the same room-sourced microbial strains.</title>
        <authorList>
            <person name="Brooks B."/>
            <person name="Olm M.R."/>
            <person name="Firek B.A."/>
            <person name="Baker R."/>
            <person name="Thomas B.C."/>
            <person name="Morowitz M.J."/>
            <person name="Banfield J.F."/>
        </authorList>
    </citation>
    <scope>NUCLEOTIDE SEQUENCE [LARGE SCALE GENOMIC DNA]</scope>
    <source>
        <strain evidence="2">S2_003_000_R2_14</strain>
    </source>
</reference>
<gene>
    <name evidence="2" type="ORF">DI536_17485</name>
</gene>
<dbReference type="Proteomes" id="UP000249061">
    <property type="component" value="Unassembled WGS sequence"/>
</dbReference>
<feature type="domain" description="Ppx/GppA phosphatase N-terminal" evidence="1">
    <location>
        <begin position="18"/>
        <end position="300"/>
    </location>
</feature>
<dbReference type="CDD" id="cd24054">
    <property type="entry name" value="ASKHA_NBD_AaPPX-GppA_MtPPX2-like"/>
    <property type="match status" value="1"/>
</dbReference>
<sequence length="306" mass="32494">MSRYAAIDVGTNSVLLLVAERGANKKFKAVLERSEITRLGKGVDKSKQLAPEAIEATLSVVERFAKEAREAGASELVVSATSAARDASNGHVFLDGAKARAGVTVEIISGEEEARLSFASAHSDFGGDVPLVVLDIGGGSTEFIFGETNGSISFRHSFDVGAVRMTERHVNSDPPSQFELEEIDAHLAQQFSAVPKPPARFKMVGLAGTVTTLCAVAREIEPYDSTLVQGAVLTFDELEKTVKRLDALPVHLRKTIAGIQAKRADVIVAGGHVLLAAMRALGAAELTVSDRGLRWGLLADRFAEAS</sequence>
<dbReference type="Gene3D" id="3.30.420.150">
    <property type="entry name" value="Exopolyphosphatase. Domain 2"/>
    <property type="match status" value="1"/>
</dbReference>
<evidence type="ECO:0000313" key="3">
    <source>
        <dbReference type="Proteomes" id="UP000249061"/>
    </source>
</evidence>
<protein>
    <submittedName>
        <fullName evidence="2">Phosphatase</fullName>
    </submittedName>
</protein>
<dbReference type="PANTHER" id="PTHR30005">
    <property type="entry name" value="EXOPOLYPHOSPHATASE"/>
    <property type="match status" value="1"/>
</dbReference>
<dbReference type="SUPFAM" id="SSF53067">
    <property type="entry name" value="Actin-like ATPase domain"/>
    <property type="match status" value="2"/>
</dbReference>
<dbReference type="InterPro" id="IPR003695">
    <property type="entry name" value="Ppx_GppA_N"/>
</dbReference>
<dbReference type="InterPro" id="IPR050273">
    <property type="entry name" value="GppA/Ppx_hydrolase"/>
</dbReference>
<accession>A0A2W5T9E9</accession>
<evidence type="ECO:0000259" key="1">
    <source>
        <dbReference type="Pfam" id="PF02541"/>
    </source>
</evidence>
<organism evidence="2 3">
    <name type="scientific">Archangium gephyra</name>
    <dbReference type="NCBI Taxonomy" id="48"/>
    <lineage>
        <taxon>Bacteria</taxon>
        <taxon>Pseudomonadati</taxon>
        <taxon>Myxococcota</taxon>
        <taxon>Myxococcia</taxon>
        <taxon>Myxococcales</taxon>
        <taxon>Cystobacterineae</taxon>
        <taxon>Archangiaceae</taxon>
        <taxon>Archangium</taxon>
    </lineage>
</organism>
<dbReference type="GO" id="GO:0016462">
    <property type="term" value="F:pyrophosphatase activity"/>
    <property type="evidence" value="ECO:0007669"/>
    <property type="project" value="TreeGrafter"/>
</dbReference>